<dbReference type="RefSeq" id="WP_092896585.1">
    <property type="nucleotide sequence ID" value="NZ_FOKK01000006.1"/>
</dbReference>
<gene>
    <name evidence="2" type="ORF">SAMN04489723_10622</name>
</gene>
<keyword evidence="3" id="KW-1185">Reference proteome</keyword>
<dbReference type="EMBL" id="FOKK01000006">
    <property type="protein sequence ID" value="SFB24023.1"/>
    <property type="molecule type" value="Genomic_DNA"/>
</dbReference>
<organism evidence="2 3">
    <name type="scientific">Algoriphagus aquimarinus</name>
    <dbReference type="NCBI Taxonomy" id="237018"/>
    <lineage>
        <taxon>Bacteria</taxon>
        <taxon>Pseudomonadati</taxon>
        <taxon>Bacteroidota</taxon>
        <taxon>Cytophagia</taxon>
        <taxon>Cytophagales</taxon>
        <taxon>Cyclobacteriaceae</taxon>
        <taxon>Algoriphagus</taxon>
    </lineage>
</organism>
<feature type="chain" id="PRO_5011681003" evidence="1">
    <location>
        <begin position="22"/>
        <end position="215"/>
    </location>
</feature>
<reference evidence="2 3" key="1">
    <citation type="submission" date="2016-10" db="EMBL/GenBank/DDBJ databases">
        <authorList>
            <person name="de Groot N.N."/>
        </authorList>
    </citation>
    <scope>NUCLEOTIDE SEQUENCE [LARGE SCALE GENOMIC DNA]</scope>
    <source>
        <strain evidence="2 3">DSM 23399</strain>
    </source>
</reference>
<dbReference type="Proteomes" id="UP000198790">
    <property type="component" value="Unassembled WGS sequence"/>
</dbReference>
<protein>
    <submittedName>
        <fullName evidence="2">Uncharacterized protein</fullName>
    </submittedName>
</protein>
<keyword evidence="1" id="KW-0732">Signal</keyword>
<accession>A0A1I0ZIJ2</accession>
<dbReference type="OrthoDB" id="822980at2"/>
<sequence>MKKSMRAKLGMMTLAGSVLMASCVPTMEEPAQIQQVTESEALVNTTSSTDLNARKSVEKNYFERFANQLAQVDENGNPTNDFPAYLPGTGTGNSSHMGKASTFINQFASYGEYGLGTVGASVTQFYSEQLEALGIIVDNDEVSSVTTDGKGNSVWFKNIQNKVSFSEERSNFEAEVEIVGGTGKFENATGTATVSGYFNPSNGQGMSTIQGRIEY</sequence>
<evidence type="ECO:0000313" key="3">
    <source>
        <dbReference type="Proteomes" id="UP000198790"/>
    </source>
</evidence>
<name>A0A1I0ZIJ2_9BACT</name>
<dbReference type="AlphaFoldDB" id="A0A1I0ZIJ2"/>
<feature type="signal peptide" evidence="1">
    <location>
        <begin position="1"/>
        <end position="21"/>
    </location>
</feature>
<dbReference type="PROSITE" id="PS51257">
    <property type="entry name" value="PROKAR_LIPOPROTEIN"/>
    <property type="match status" value="1"/>
</dbReference>
<evidence type="ECO:0000256" key="1">
    <source>
        <dbReference type="SAM" id="SignalP"/>
    </source>
</evidence>
<evidence type="ECO:0000313" key="2">
    <source>
        <dbReference type="EMBL" id="SFB24023.1"/>
    </source>
</evidence>
<proteinExistence type="predicted"/>